<keyword evidence="3" id="KW-1185">Reference proteome</keyword>
<name>A0ABV7VVN5_9GAMM</name>
<reference evidence="3" key="1">
    <citation type="journal article" date="2019" name="Int. J. Syst. Evol. Microbiol.">
        <title>The Global Catalogue of Microorganisms (GCM) 10K type strain sequencing project: providing services to taxonomists for standard genome sequencing and annotation.</title>
        <authorList>
            <consortium name="The Broad Institute Genomics Platform"/>
            <consortium name="The Broad Institute Genome Sequencing Center for Infectious Disease"/>
            <person name="Wu L."/>
            <person name="Ma J."/>
        </authorList>
    </citation>
    <scope>NUCLEOTIDE SEQUENCE [LARGE SCALE GENOMIC DNA]</scope>
    <source>
        <strain evidence="3">KCTC 42424</strain>
    </source>
</reference>
<gene>
    <name evidence="2" type="ORF">ACFOMG_11795</name>
</gene>
<sequence>MALSKHVMKDFFHEGFPQAGLIIDELAERSATIRKHIEFKHLRPCQRWPSADTNGTARYPATQASKSSGLVVHQM</sequence>
<evidence type="ECO:0000256" key="1">
    <source>
        <dbReference type="SAM" id="MobiDB-lite"/>
    </source>
</evidence>
<feature type="compositionally biased region" description="Polar residues" evidence="1">
    <location>
        <begin position="51"/>
        <end position="68"/>
    </location>
</feature>
<organism evidence="2 3">
    <name type="scientific">Bacterioplanoides pacificum</name>
    <dbReference type="NCBI Taxonomy" id="1171596"/>
    <lineage>
        <taxon>Bacteria</taxon>
        <taxon>Pseudomonadati</taxon>
        <taxon>Pseudomonadota</taxon>
        <taxon>Gammaproteobacteria</taxon>
        <taxon>Oceanospirillales</taxon>
        <taxon>Oceanospirillaceae</taxon>
        <taxon>Bacterioplanoides</taxon>
    </lineage>
</organism>
<dbReference type="RefSeq" id="WP_376866880.1">
    <property type="nucleotide sequence ID" value="NZ_JBHRYB010000013.1"/>
</dbReference>
<evidence type="ECO:0000313" key="3">
    <source>
        <dbReference type="Proteomes" id="UP001595722"/>
    </source>
</evidence>
<protein>
    <submittedName>
        <fullName evidence="2">Uncharacterized protein</fullName>
    </submittedName>
</protein>
<dbReference type="EMBL" id="JBHRYB010000013">
    <property type="protein sequence ID" value="MFC3680781.1"/>
    <property type="molecule type" value="Genomic_DNA"/>
</dbReference>
<accession>A0ABV7VVN5</accession>
<dbReference type="Proteomes" id="UP001595722">
    <property type="component" value="Unassembled WGS sequence"/>
</dbReference>
<feature type="region of interest" description="Disordered" evidence="1">
    <location>
        <begin position="49"/>
        <end position="75"/>
    </location>
</feature>
<proteinExistence type="predicted"/>
<comment type="caution">
    <text evidence="2">The sequence shown here is derived from an EMBL/GenBank/DDBJ whole genome shotgun (WGS) entry which is preliminary data.</text>
</comment>
<evidence type="ECO:0000313" key="2">
    <source>
        <dbReference type="EMBL" id="MFC3680781.1"/>
    </source>
</evidence>